<evidence type="ECO:0000256" key="6">
    <source>
        <dbReference type="HAMAP-Rule" id="MF_01345"/>
    </source>
</evidence>
<dbReference type="CDD" id="cd00364">
    <property type="entry name" value="Ribosomal_uS17"/>
    <property type="match status" value="1"/>
</dbReference>
<proteinExistence type="inferred from homology"/>
<dbReference type="NCBIfam" id="NF004123">
    <property type="entry name" value="PRK05610.1"/>
    <property type="match status" value="1"/>
</dbReference>
<evidence type="ECO:0000256" key="3">
    <source>
        <dbReference type="ARBA" id="ARBA00022884"/>
    </source>
</evidence>
<keyword evidence="2 6" id="KW-0699">rRNA-binding</keyword>
<dbReference type="HAMAP" id="MF_01345_B">
    <property type="entry name" value="Ribosomal_uS17_B"/>
    <property type="match status" value="1"/>
</dbReference>
<comment type="subunit">
    <text evidence="6">Part of the 30S ribosomal subunit.</text>
</comment>
<gene>
    <name evidence="6 8" type="primary">rpsQ</name>
</gene>
<dbReference type="PRINTS" id="PR00973">
    <property type="entry name" value="RIBOSOMALS17"/>
</dbReference>
<dbReference type="PROSITE" id="PS00056">
    <property type="entry name" value="RIBOSOMAL_S17"/>
    <property type="match status" value="1"/>
</dbReference>
<name>A0A0H4T5C3_9CHLR</name>
<keyword evidence="3 6" id="KW-0694">RNA-binding</keyword>
<dbReference type="AlphaFoldDB" id="A0A0H4T5C3"/>
<evidence type="ECO:0000313" key="8">
    <source>
        <dbReference type="EMBL" id="AKQ01930.1"/>
    </source>
</evidence>
<evidence type="ECO:0000256" key="7">
    <source>
        <dbReference type="RuleBase" id="RU003872"/>
    </source>
</evidence>
<evidence type="ECO:0000256" key="5">
    <source>
        <dbReference type="ARBA" id="ARBA00023274"/>
    </source>
</evidence>
<evidence type="ECO:0000256" key="2">
    <source>
        <dbReference type="ARBA" id="ARBA00022730"/>
    </source>
</evidence>
<reference evidence="8" key="1">
    <citation type="journal article" date="2015" name="ISME J.">
        <title>Aquifer environment selects for microbial species cohorts in sediment and groundwater.</title>
        <authorList>
            <person name="Hug L.A."/>
            <person name="Thomas B.C."/>
            <person name="Brown C.T."/>
            <person name="Frischkorn K.R."/>
            <person name="Williams K.H."/>
            <person name="Tringe S.G."/>
            <person name="Banfield J.F."/>
        </authorList>
    </citation>
    <scope>NUCLEOTIDE SEQUENCE</scope>
</reference>
<protein>
    <recommendedName>
        <fullName evidence="6">Small ribosomal subunit protein uS17</fullName>
    </recommendedName>
</protein>
<evidence type="ECO:0000256" key="4">
    <source>
        <dbReference type="ARBA" id="ARBA00022980"/>
    </source>
</evidence>
<dbReference type="InterPro" id="IPR019984">
    <property type="entry name" value="Ribosomal_uS17_bact/chlr"/>
</dbReference>
<dbReference type="InterPro" id="IPR019979">
    <property type="entry name" value="Ribosomal_uS17_CS"/>
</dbReference>
<keyword evidence="4 6" id="KW-0689">Ribosomal protein</keyword>
<keyword evidence="5 6" id="KW-0687">Ribonucleoprotein</keyword>
<sequence>MTNNRRRMTGVVTRAKLQKTVSVRVDQSFRHPLYQKVVRKSKEYLVHDEQGCRPGDQVRIVESRPISKRKRWAVETILQRAPEAVVAAGAQEIIEPVLTAEATE</sequence>
<dbReference type="InterPro" id="IPR012340">
    <property type="entry name" value="NA-bd_OB-fold"/>
</dbReference>
<dbReference type="PANTHER" id="PTHR10744:SF1">
    <property type="entry name" value="SMALL RIBOSOMAL SUBUNIT PROTEIN US17M"/>
    <property type="match status" value="1"/>
</dbReference>
<comment type="similarity">
    <text evidence="1 6 7">Belongs to the universal ribosomal protein uS17 family.</text>
</comment>
<dbReference type="GO" id="GO:0019843">
    <property type="term" value="F:rRNA binding"/>
    <property type="evidence" value="ECO:0007669"/>
    <property type="project" value="UniProtKB-UniRule"/>
</dbReference>
<dbReference type="NCBIfam" id="TIGR03635">
    <property type="entry name" value="uS17_bact"/>
    <property type="match status" value="1"/>
</dbReference>
<dbReference type="SUPFAM" id="SSF50249">
    <property type="entry name" value="Nucleic acid-binding proteins"/>
    <property type="match status" value="1"/>
</dbReference>
<dbReference type="GO" id="GO:0003735">
    <property type="term" value="F:structural constituent of ribosome"/>
    <property type="evidence" value="ECO:0007669"/>
    <property type="project" value="UniProtKB-UniRule"/>
</dbReference>
<evidence type="ECO:0000256" key="1">
    <source>
        <dbReference type="ARBA" id="ARBA00010254"/>
    </source>
</evidence>
<dbReference type="Pfam" id="PF00366">
    <property type="entry name" value="Ribosomal_S17"/>
    <property type="match status" value="1"/>
</dbReference>
<accession>A0A0H4T5C3</accession>
<dbReference type="EMBL" id="KT006985">
    <property type="protein sequence ID" value="AKQ01930.1"/>
    <property type="molecule type" value="Genomic_DNA"/>
</dbReference>
<dbReference type="GO" id="GO:0006412">
    <property type="term" value="P:translation"/>
    <property type="evidence" value="ECO:0007669"/>
    <property type="project" value="UniProtKB-UniRule"/>
</dbReference>
<comment type="function">
    <text evidence="6">One of the primary rRNA binding proteins, it binds specifically to the 5'-end of 16S ribosomal RNA.</text>
</comment>
<dbReference type="PANTHER" id="PTHR10744">
    <property type="entry name" value="40S RIBOSOMAL PROTEIN S11 FAMILY MEMBER"/>
    <property type="match status" value="1"/>
</dbReference>
<dbReference type="Gene3D" id="2.40.50.140">
    <property type="entry name" value="Nucleic acid-binding proteins"/>
    <property type="match status" value="1"/>
</dbReference>
<organism evidence="8">
    <name type="scientific">uncultured Chloroflexi bacterium Rifle_16ft_4_minimus_30550</name>
    <dbReference type="NCBI Taxonomy" id="1665067"/>
    <lineage>
        <taxon>Bacteria</taxon>
        <taxon>Bacillati</taxon>
        <taxon>Chloroflexota</taxon>
        <taxon>environmental samples</taxon>
    </lineage>
</organism>
<dbReference type="InterPro" id="IPR000266">
    <property type="entry name" value="Ribosomal_uS17"/>
</dbReference>
<dbReference type="GO" id="GO:0022627">
    <property type="term" value="C:cytosolic small ribosomal subunit"/>
    <property type="evidence" value="ECO:0007669"/>
    <property type="project" value="UniProtKB-UniRule"/>
</dbReference>